<dbReference type="InterPro" id="IPR014722">
    <property type="entry name" value="Rib_uL2_dom2"/>
</dbReference>
<dbReference type="AlphaFoldDB" id="A0A4U1BUI7"/>
<sequence>MKPETPENLNDGDLCKVIGGVHKGKTGVVRDIHTSKTGHITITVVQANSVRFKTLGKNVLLQSS</sequence>
<proteinExistence type="predicted"/>
<name>A0A4U1BUI7_9SPHI</name>
<dbReference type="RefSeq" id="WP_136827604.1">
    <property type="nucleotide sequence ID" value="NZ_SWBP01000008.1"/>
</dbReference>
<dbReference type="OrthoDB" id="1272757at2"/>
<keyword evidence="2" id="KW-1185">Reference proteome</keyword>
<dbReference type="EMBL" id="SWBP01000008">
    <property type="protein sequence ID" value="TKB95558.1"/>
    <property type="molecule type" value="Genomic_DNA"/>
</dbReference>
<organism evidence="1 2">
    <name type="scientific">Pedobacter cryophilus</name>
    <dbReference type="NCBI Taxonomy" id="2571271"/>
    <lineage>
        <taxon>Bacteria</taxon>
        <taxon>Pseudomonadati</taxon>
        <taxon>Bacteroidota</taxon>
        <taxon>Sphingobacteriia</taxon>
        <taxon>Sphingobacteriales</taxon>
        <taxon>Sphingobacteriaceae</taxon>
        <taxon>Pedobacter</taxon>
    </lineage>
</organism>
<dbReference type="Gene3D" id="2.30.30.30">
    <property type="match status" value="1"/>
</dbReference>
<accession>A0A4U1BUI7</accession>
<gene>
    <name evidence="1" type="ORF">FA046_16285</name>
</gene>
<evidence type="ECO:0000313" key="1">
    <source>
        <dbReference type="EMBL" id="TKB95558.1"/>
    </source>
</evidence>
<protein>
    <submittedName>
        <fullName evidence="1">RNA-binding protein</fullName>
    </submittedName>
</protein>
<dbReference type="Proteomes" id="UP000308181">
    <property type="component" value="Unassembled WGS sequence"/>
</dbReference>
<reference evidence="1 2" key="1">
    <citation type="submission" date="2019-04" db="EMBL/GenBank/DDBJ databases">
        <title>Pedobacter sp. AR-3-17 sp. nov., isolated from Arctic soil.</title>
        <authorList>
            <person name="Dahal R.H."/>
            <person name="Kim D.-U."/>
        </authorList>
    </citation>
    <scope>NUCLEOTIDE SEQUENCE [LARGE SCALE GENOMIC DNA]</scope>
    <source>
        <strain evidence="1 2">AR-3-17</strain>
    </source>
</reference>
<comment type="caution">
    <text evidence="1">The sequence shown here is derived from an EMBL/GenBank/DDBJ whole genome shotgun (WGS) entry which is preliminary data.</text>
</comment>
<evidence type="ECO:0000313" key="2">
    <source>
        <dbReference type="Proteomes" id="UP000308181"/>
    </source>
</evidence>